<reference evidence="2 3" key="1">
    <citation type="submission" date="2019-07" db="EMBL/GenBank/DDBJ databases">
        <title>Finished genome of Venturia effusa.</title>
        <authorList>
            <person name="Young C.A."/>
            <person name="Cox M.P."/>
            <person name="Ganley A.R.D."/>
            <person name="David W.J."/>
        </authorList>
    </citation>
    <scope>NUCLEOTIDE SEQUENCE [LARGE SCALE GENOMIC DNA]</scope>
    <source>
        <strain evidence="3">albino</strain>
    </source>
</reference>
<dbReference type="AlphaFoldDB" id="A0A517LHL3"/>
<evidence type="ECO:0000313" key="3">
    <source>
        <dbReference type="Proteomes" id="UP000316270"/>
    </source>
</evidence>
<keyword evidence="1" id="KW-0677">Repeat</keyword>
<name>A0A517LHL3_9PEZI</name>
<accession>A0A517LHL3</accession>
<evidence type="ECO:0000256" key="1">
    <source>
        <dbReference type="ARBA" id="ARBA00022737"/>
    </source>
</evidence>
<protein>
    <submittedName>
        <fullName evidence="2">Uncharacterized protein</fullName>
    </submittedName>
</protein>
<dbReference type="Gene3D" id="1.25.40.10">
    <property type="entry name" value="Tetratricopeptide repeat domain"/>
    <property type="match status" value="1"/>
</dbReference>
<dbReference type="InterPro" id="IPR011990">
    <property type="entry name" value="TPR-like_helical_dom_sf"/>
</dbReference>
<dbReference type="Proteomes" id="UP000316270">
    <property type="component" value="Chromosome 12"/>
</dbReference>
<dbReference type="OrthoDB" id="185373at2759"/>
<keyword evidence="3" id="KW-1185">Reference proteome</keyword>
<dbReference type="EMBL" id="CP042196">
    <property type="protein sequence ID" value="QDS75131.1"/>
    <property type="molecule type" value="Genomic_DNA"/>
</dbReference>
<dbReference type="InterPro" id="IPR051222">
    <property type="entry name" value="PPR/CCM1_RNA-binding"/>
</dbReference>
<gene>
    <name evidence="2" type="ORF">FKW77_007620</name>
</gene>
<sequence length="796" mass="91976">MLRTRLPSLATACLRRSLTTSRPTSPQAFNHVLGLLPSAGPTSKLPQLRWDYDRDDHASLPHLRNQKRKARPLPEHQPHLEVELDTSIAPGLFIVGGSDSALHQDVIRRFNVSLQLAHTNPYHDYHRETLISCYKALKHDAPGAFSHITEAAWHLLWRTQIPFRPLDADRLTLLEMLHEDMNVHQNAPRVDELQLYRDILGLEQLAENGHQDEAVKQWAQMKHYLDIGRKGRKSWMELGARLHAMAGDIDTASSYAEEIVRRYKLIDPRLRFFAIWRHAEIGKGDAYARATAMYNELVHDRKRMLRFSTDDYHSLFAAFVKGGHIQYALEILKDVAKDKHLSDAGLRVHALRSMSDKLQAACTNRKSLNAVSLACLGFLPSGFRMEELFRRWMYYAQRFWSPGEDDVCAQIAELMFERGDTPDARHLNILLKAWFENNGQDFTTQAESVAWGMIHKRMETEERAKMDGKAPSSNMDNVPAFLRRRIPSAIATTFTQLAGGYARQGKHEYAFYVLNLLANSDIAMDKQALRAVIQLHITMDEPIKAWQIFVKIRDAQPSAISLHTYYDLWRGLCNFVRSLRKQHEIVGEPGRQWHLKIRKSFEGIKYPNPRALFSEMLDHMQDAIFRSDRKSEPDRIPRHLYDRVVGTMLFTGDILGASIAMEIMSTSVKLYPTLTTIKMIVQYTAHEAKKAEKKQGINEPTKHYYDMAYGVLEYIYLNLGQREEGRTPKVSDLYNQGMIRLCKEDILASLLKYLRLLMERYWGSEEMVEKYEFAARAQMAMSTMEAIMNRKMEIWR</sequence>
<dbReference type="PANTHER" id="PTHR47942">
    <property type="entry name" value="TETRATRICOPEPTIDE REPEAT (TPR)-LIKE SUPERFAMILY PROTEIN-RELATED"/>
    <property type="match status" value="1"/>
</dbReference>
<proteinExistence type="predicted"/>
<evidence type="ECO:0000313" key="2">
    <source>
        <dbReference type="EMBL" id="QDS75131.1"/>
    </source>
</evidence>
<organism evidence="2 3">
    <name type="scientific">Venturia effusa</name>
    <dbReference type="NCBI Taxonomy" id="50376"/>
    <lineage>
        <taxon>Eukaryota</taxon>
        <taxon>Fungi</taxon>
        <taxon>Dikarya</taxon>
        <taxon>Ascomycota</taxon>
        <taxon>Pezizomycotina</taxon>
        <taxon>Dothideomycetes</taxon>
        <taxon>Pleosporomycetidae</taxon>
        <taxon>Venturiales</taxon>
        <taxon>Venturiaceae</taxon>
        <taxon>Venturia</taxon>
    </lineage>
</organism>